<dbReference type="Proteomes" id="UP000092460">
    <property type="component" value="Unassembled WGS sequence"/>
</dbReference>
<feature type="region of interest" description="Disordered" evidence="1">
    <location>
        <begin position="165"/>
        <end position="199"/>
    </location>
</feature>
<dbReference type="InterPro" id="IPR007949">
    <property type="entry name" value="SDA1_MD"/>
</dbReference>
<proteinExistence type="predicted"/>
<dbReference type="STRING" id="67801.A0A1B0BFY0"/>
<dbReference type="VEuPathDB" id="VectorBase:GPPI028739"/>
<feature type="compositionally biased region" description="Acidic residues" evidence="1">
    <location>
        <begin position="170"/>
        <end position="181"/>
    </location>
</feature>
<evidence type="ECO:0000313" key="3">
    <source>
        <dbReference type="EnsemblMetazoa" id="GPPI028739-PA"/>
    </source>
</evidence>
<accession>A0A1B0BFY0</accession>
<dbReference type="AlphaFoldDB" id="A0A1B0BFY0"/>
<dbReference type="EMBL" id="JXJN01013688">
    <property type="status" value="NOT_ANNOTATED_CDS"/>
    <property type="molecule type" value="Genomic_DNA"/>
</dbReference>
<sequence length="261" mass="30022">MATFLVNTNQFSPEDLLILVESIEQITLAKQMKRTRKQQKRAKYLAKTLNYLDQQYPVRFSRTLSSINTPLNESLGGTIEQKCLQIEQYKLRWRHQKIILRFIPQILSEKIDPSALDVDYEINHMFTTVPAAEALLRNSKTVNIGSVDDSDFNNNQREWVDVPYSKNEAGSDEQSSDNQEDSELKSENGNSSTDDSNGDYIEREFVKVSPVIPSDVKRLNEKDSGKKLALTRIFTDEDFKRINAVNLKKTANNTRKKKIQN</sequence>
<dbReference type="EMBL" id="JXJN01013687">
    <property type="status" value="NOT_ANNOTATED_CDS"/>
    <property type="molecule type" value="Genomic_DNA"/>
</dbReference>
<keyword evidence="4" id="KW-1185">Reference proteome</keyword>
<organism evidence="3 4">
    <name type="scientific">Glossina palpalis gambiensis</name>
    <dbReference type="NCBI Taxonomy" id="67801"/>
    <lineage>
        <taxon>Eukaryota</taxon>
        <taxon>Metazoa</taxon>
        <taxon>Ecdysozoa</taxon>
        <taxon>Arthropoda</taxon>
        <taxon>Hexapoda</taxon>
        <taxon>Insecta</taxon>
        <taxon>Pterygota</taxon>
        <taxon>Neoptera</taxon>
        <taxon>Endopterygota</taxon>
        <taxon>Diptera</taxon>
        <taxon>Brachycera</taxon>
        <taxon>Muscomorpha</taxon>
        <taxon>Hippoboscoidea</taxon>
        <taxon>Glossinidae</taxon>
        <taxon>Glossina</taxon>
    </lineage>
</organism>
<reference evidence="3" key="2">
    <citation type="submission" date="2020-05" db="UniProtKB">
        <authorList>
            <consortium name="EnsemblMetazoa"/>
        </authorList>
    </citation>
    <scope>IDENTIFICATION</scope>
    <source>
        <strain evidence="3">IAEA</strain>
    </source>
</reference>
<reference evidence="4" key="1">
    <citation type="submission" date="2015-01" db="EMBL/GenBank/DDBJ databases">
        <authorList>
            <person name="Aksoy S."/>
            <person name="Warren W."/>
            <person name="Wilson R.K."/>
        </authorList>
    </citation>
    <scope>NUCLEOTIDE SEQUENCE [LARGE SCALE GENOMIC DNA]</scope>
    <source>
        <strain evidence="4">IAEA</strain>
    </source>
</reference>
<evidence type="ECO:0000259" key="2">
    <source>
        <dbReference type="Pfam" id="PF05285"/>
    </source>
</evidence>
<dbReference type="Pfam" id="PF05285">
    <property type="entry name" value="SDA1_dom"/>
    <property type="match status" value="1"/>
</dbReference>
<name>A0A1B0BFY0_9MUSC</name>
<protein>
    <recommendedName>
        <fullName evidence="2">SDA1 middle domain-containing protein</fullName>
    </recommendedName>
</protein>
<evidence type="ECO:0000313" key="4">
    <source>
        <dbReference type="Proteomes" id="UP000092460"/>
    </source>
</evidence>
<dbReference type="EnsemblMetazoa" id="GPPI028739-RA">
    <property type="protein sequence ID" value="GPPI028739-PA"/>
    <property type="gene ID" value="GPPI028739"/>
</dbReference>
<evidence type="ECO:0000256" key="1">
    <source>
        <dbReference type="SAM" id="MobiDB-lite"/>
    </source>
</evidence>
<feature type="domain" description="SDA1 middle" evidence="2">
    <location>
        <begin position="159"/>
        <end position="258"/>
    </location>
</feature>